<feature type="transmembrane region" description="Helical" evidence="1">
    <location>
        <begin position="74"/>
        <end position="96"/>
    </location>
</feature>
<keyword evidence="3" id="KW-1185">Reference proteome</keyword>
<dbReference type="OrthoDB" id="1956956at2"/>
<dbReference type="EMBL" id="CP000724">
    <property type="protein sequence ID" value="ABR47550.1"/>
    <property type="molecule type" value="Genomic_DNA"/>
</dbReference>
<sequence length="131" mass="14880">MVSTLGWINVVLIVLMASIYPVKLSYLRKIKVQGRQHAEIHGKIYNIIRKTHPILGSLIVLIGLYHGWIAFGRFPLHTGTLVLGTIILMGLVALLGPKIKGLRKSWRSIHRGLGFLLFLLVIIHIYWRNLI</sequence>
<feature type="transmembrane region" description="Helical" evidence="1">
    <location>
        <begin position="47"/>
        <end position="68"/>
    </location>
</feature>
<keyword evidence="1" id="KW-0812">Transmembrane</keyword>
<accession>A6TMY2</accession>
<evidence type="ECO:0000313" key="3">
    <source>
        <dbReference type="Proteomes" id="UP000001572"/>
    </source>
</evidence>
<proteinExistence type="predicted"/>
<dbReference type="eggNOG" id="ENOG5033HB3">
    <property type="taxonomic scope" value="Bacteria"/>
</dbReference>
<evidence type="ECO:0008006" key="4">
    <source>
        <dbReference type="Google" id="ProtNLM"/>
    </source>
</evidence>
<dbReference type="Proteomes" id="UP000001572">
    <property type="component" value="Chromosome"/>
</dbReference>
<reference evidence="3" key="1">
    <citation type="journal article" date="2016" name="Genome Announc.">
        <title>Complete genome sequence of Alkaliphilus metalliredigens strain QYMF, an alkaliphilic and metal-reducing bacterium isolated from borax-contaminated leachate ponds.</title>
        <authorList>
            <person name="Hwang C."/>
            <person name="Copeland A."/>
            <person name="Lucas S."/>
            <person name="Lapidus A."/>
            <person name="Barry K."/>
            <person name="Detter J.C."/>
            <person name="Glavina Del Rio T."/>
            <person name="Hammon N."/>
            <person name="Israni S."/>
            <person name="Dalin E."/>
            <person name="Tice H."/>
            <person name="Pitluck S."/>
            <person name="Chertkov O."/>
            <person name="Brettin T."/>
            <person name="Bruce D."/>
            <person name="Han C."/>
            <person name="Schmutz J."/>
            <person name="Larimer F."/>
            <person name="Land M.L."/>
            <person name="Hauser L."/>
            <person name="Kyrpides N."/>
            <person name="Mikhailova N."/>
            <person name="Ye Q."/>
            <person name="Zhou J."/>
            <person name="Richardson P."/>
            <person name="Fields M.W."/>
        </authorList>
    </citation>
    <scope>NUCLEOTIDE SEQUENCE [LARGE SCALE GENOMIC DNA]</scope>
    <source>
        <strain evidence="3">QYMF</strain>
    </source>
</reference>
<gene>
    <name evidence="2" type="ordered locus">Amet_1350</name>
</gene>
<dbReference type="AlphaFoldDB" id="A6TMY2"/>
<feature type="transmembrane region" description="Helical" evidence="1">
    <location>
        <begin position="6"/>
        <end position="26"/>
    </location>
</feature>
<keyword evidence="1" id="KW-1133">Transmembrane helix</keyword>
<name>A6TMY2_ALKMQ</name>
<evidence type="ECO:0000313" key="2">
    <source>
        <dbReference type="EMBL" id="ABR47550.1"/>
    </source>
</evidence>
<keyword evidence="1" id="KW-0472">Membrane</keyword>
<feature type="transmembrane region" description="Helical" evidence="1">
    <location>
        <begin position="108"/>
        <end position="127"/>
    </location>
</feature>
<dbReference type="KEGG" id="amt:Amet_1350"/>
<organism evidence="2 3">
    <name type="scientific">Alkaliphilus metalliredigens (strain QYMF)</name>
    <dbReference type="NCBI Taxonomy" id="293826"/>
    <lineage>
        <taxon>Bacteria</taxon>
        <taxon>Bacillati</taxon>
        <taxon>Bacillota</taxon>
        <taxon>Clostridia</taxon>
        <taxon>Peptostreptococcales</taxon>
        <taxon>Natronincolaceae</taxon>
        <taxon>Alkaliphilus</taxon>
    </lineage>
</organism>
<dbReference type="HOGENOM" id="CLU_1923123_0_0_9"/>
<evidence type="ECO:0000256" key="1">
    <source>
        <dbReference type="SAM" id="Phobius"/>
    </source>
</evidence>
<protein>
    <recommendedName>
        <fullName evidence="4">Ferric oxidoreductase domain-containing protein</fullName>
    </recommendedName>
</protein>
<dbReference type="STRING" id="293826.Amet_1350"/>
<dbReference type="RefSeq" id="WP_012062591.1">
    <property type="nucleotide sequence ID" value="NC_009633.1"/>
</dbReference>